<dbReference type="InterPro" id="IPR023214">
    <property type="entry name" value="HAD_sf"/>
</dbReference>
<evidence type="ECO:0000313" key="4">
    <source>
        <dbReference type="EMBL" id="CBW73976.1"/>
    </source>
</evidence>
<dbReference type="Pfam" id="PF12710">
    <property type="entry name" value="HAD"/>
    <property type="match status" value="1"/>
</dbReference>
<dbReference type="AlphaFoldDB" id="E5AM99"/>
<dbReference type="InterPro" id="IPR036412">
    <property type="entry name" value="HAD-like_sf"/>
</dbReference>
<dbReference type="PANTHER" id="PTHR43344">
    <property type="entry name" value="PHOSPHOSERINE PHOSPHATASE"/>
    <property type="match status" value="1"/>
</dbReference>
<evidence type="ECO:0000313" key="5">
    <source>
        <dbReference type="Proteomes" id="UP000007437"/>
    </source>
</evidence>
<dbReference type="HOGENOM" id="CLU_052657_1_1_4"/>
<evidence type="ECO:0000256" key="2">
    <source>
        <dbReference type="ARBA" id="ARBA00022801"/>
    </source>
</evidence>
<dbReference type="GO" id="GO:0046872">
    <property type="term" value="F:metal ion binding"/>
    <property type="evidence" value="ECO:0007669"/>
    <property type="project" value="UniProtKB-KW"/>
</dbReference>
<evidence type="ECO:0000256" key="1">
    <source>
        <dbReference type="ARBA" id="ARBA00022723"/>
    </source>
</evidence>
<dbReference type="NCBIfam" id="TIGR01490">
    <property type="entry name" value="HAD-SF-IB-hyp1"/>
    <property type="match status" value="1"/>
</dbReference>
<dbReference type="InterPro" id="IPR006385">
    <property type="entry name" value="HAD_hydro_SerB1"/>
</dbReference>
<keyword evidence="1" id="KW-0479">Metal-binding</keyword>
<organism evidence="4 5">
    <name type="scientific">Mycetohabitans rhizoxinica (strain DSM 19002 / CIP 109453 / HKI 454)</name>
    <name type="common">Paraburkholderia rhizoxinica</name>
    <dbReference type="NCBI Taxonomy" id="882378"/>
    <lineage>
        <taxon>Bacteria</taxon>
        <taxon>Pseudomonadati</taxon>
        <taxon>Pseudomonadota</taxon>
        <taxon>Betaproteobacteria</taxon>
        <taxon>Burkholderiales</taxon>
        <taxon>Burkholderiaceae</taxon>
        <taxon>Mycetohabitans</taxon>
    </lineage>
</organism>
<proteinExistence type="predicted"/>
<dbReference type="SUPFAM" id="SSF56784">
    <property type="entry name" value="HAD-like"/>
    <property type="match status" value="1"/>
</dbReference>
<protein>
    <submittedName>
        <fullName evidence="4">Phosphoserine phosphatase</fullName>
        <ecNumber evidence="4">3.1.3.3</ecNumber>
    </submittedName>
</protein>
<dbReference type="Gene3D" id="3.40.50.1000">
    <property type="entry name" value="HAD superfamily/HAD-like"/>
    <property type="match status" value="1"/>
</dbReference>
<dbReference type="GO" id="GO:0016787">
    <property type="term" value="F:hydrolase activity"/>
    <property type="evidence" value="ECO:0007669"/>
    <property type="project" value="UniProtKB-KW"/>
</dbReference>
<keyword evidence="3" id="KW-0460">Magnesium</keyword>
<dbReference type="EC" id="3.1.3.3" evidence="4"/>
<dbReference type="Gene3D" id="1.20.1440.100">
    <property type="entry name" value="SG protein - dephosphorylation function"/>
    <property type="match status" value="1"/>
</dbReference>
<dbReference type="EMBL" id="FR687359">
    <property type="protein sequence ID" value="CBW73976.1"/>
    <property type="molecule type" value="Genomic_DNA"/>
</dbReference>
<dbReference type="InterPro" id="IPR050582">
    <property type="entry name" value="HAD-like_SerB"/>
</dbReference>
<evidence type="ECO:0000256" key="3">
    <source>
        <dbReference type="ARBA" id="ARBA00022842"/>
    </source>
</evidence>
<dbReference type="CDD" id="cd02612">
    <property type="entry name" value="HAD_PGPPase"/>
    <property type="match status" value="1"/>
</dbReference>
<sequence>MRCWRTASSKMRSMTKTARNLALFDLDHTLIPTDSDHEWGRFMVKLGIVDADSFSRENDRFYADYQAGKLDIHAYLHAMLTPLAKYSRRQLDDWHELFMHEVINPRILPAARALVREHQEAGDLCCIVTATNAFITAPIAQAFGIETLIACEVETADGHPDSPYTGNPMGVPSYREGKIVRVQAWLDSLGCDWTSFANSYFYSDSHNDIPLLEKVTVPVATNPDEKLRDYALARGWRILELFQST</sequence>
<accession>E5AM99</accession>
<gene>
    <name evidence="4" type="ordered locus">RBRH_01636</name>
</gene>
<reference evidence="4 5" key="1">
    <citation type="journal article" date="2011" name="J. Bacteriol.">
        <title>Complete genome sequence of Burkholderia rhizoxinica, an endosymbiont of Rhizopus microsporus.</title>
        <authorList>
            <person name="Lackner G."/>
            <person name="Moebius N."/>
            <person name="Partida-Martinez L."/>
            <person name="Hertweck C."/>
        </authorList>
    </citation>
    <scope>NUCLEOTIDE SEQUENCE [LARGE SCALE GENOMIC DNA]</scope>
    <source>
        <strain evidence="5">DSM 19002 / CIP 109453 / HKI 454</strain>
    </source>
</reference>
<dbReference type="eggNOG" id="COG0560">
    <property type="taxonomic scope" value="Bacteria"/>
</dbReference>
<dbReference type="NCBIfam" id="TIGR01488">
    <property type="entry name" value="HAD-SF-IB"/>
    <property type="match status" value="1"/>
</dbReference>
<keyword evidence="2 4" id="KW-0378">Hydrolase</keyword>
<dbReference type="KEGG" id="brh:RBRH_01636"/>
<dbReference type="STRING" id="882378.RBRH_01636"/>
<dbReference type="PANTHER" id="PTHR43344:SF13">
    <property type="entry name" value="PHOSPHATASE RV3661-RELATED"/>
    <property type="match status" value="1"/>
</dbReference>
<name>E5AM99_MYCRK</name>
<dbReference type="Proteomes" id="UP000007437">
    <property type="component" value="Chromosome"/>
</dbReference>